<protein>
    <recommendedName>
        <fullName evidence="5">RING-type domain-containing protein</fullName>
    </recommendedName>
</protein>
<keyword evidence="1" id="KW-0479">Metal-binding</keyword>
<keyword evidence="2 4" id="KW-0863">Zinc-finger</keyword>
<dbReference type="STRING" id="1340429.A0A2G4SH01"/>
<keyword evidence="7" id="KW-1185">Reference proteome</keyword>
<dbReference type="InterPro" id="IPR001841">
    <property type="entry name" value="Znf_RING"/>
</dbReference>
<evidence type="ECO:0000256" key="4">
    <source>
        <dbReference type="PROSITE-ProRule" id="PRU00175"/>
    </source>
</evidence>
<evidence type="ECO:0000313" key="6">
    <source>
        <dbReference type="EMBL" id="PHZ08032.1"/>
    </source>
</evidence>
<dbReference type="GeneID" id="35441464"/>
<feature type="domain" description="RING-type" evidence="5">
    <location>
        <begin position="124"/>
        <end position="164"/>
    </location>
</feature>
<evidence type="ECO:0000259" key="5">
    <source>
        <dbReference type="PROSITE" id="PS50089"/>
    </source>
</evidence>
<proteinExistence type="predicted"/>
<evidence type="ECO:0000313" key="7">
    <source>
        <dbReference type="Proteomes" id="UP000242254"/>
    </source>
</evidence>
<dbReference type="GO" id="GO:0005634">
    <property type="term" value="C:nucleus"/>
    <property type="evidence" value="ECO:0007669"/>
    <property type="project" value="TreeGrafter"/>
</dbReference>
<dbReference type="Gene3D" id="3.30.40.10">
    <property type="entry name" value="Zinc/RING finger domain, C3HC4 (zinc finger)"/>
    <property type="match status" value="1"/>
</dbReference>
<organism evidence="6 7">
    <name type="scientific">Rhizopus microsporus ATCC 52813</name>
    <dbReference type="NCBI Taxonomy" id="1340429"/>
    <lineage>
        <taxon>Eukaryota</taxon>
        <taxon>Fungi</taxon>
        <taxon>Fungi incertae sedis</taxon>
        <taxon>Mucoromycota</taxon>
        <taxon>Mucoromycotina</taxon>
        <taxon>Mucoromycetes</taxon>
        <taxon>Mucorales</taxon>
        <taxon>Mucorineae</taxon>
        <taxon>Rhizopodaceae</taxon>
        <taxon>Rhizopus</taxon>
    </lineage>
</organism>
<dbReference type="GO" id="GO:0061630">
    <property type="term" value="F:ubiquitin protein ligase activity"/>
    <property type="evidence" value="ECO:0007669"/>
    <property type="project" value="TreeGrafter"/>
</dbReference>
<dbReference type="SMART" id="SM00184">
    <property type="entry name" value="RING"/>
    <property type="match status" value="1"/>
</dbReference>
<keyword evidence="3" id="KW-0862">Zinc</keyword>
<dbReference type="SUPFAM" id="SSF57850">
    <property type="entry name" value="RING/U-box"/>
    <property type="match status" value="1"/>
</dbReference>
<dbReference type="PANTHER" id="PTHR45931:SF3">
    <property type="entry name" value="RING ZINC FINGER-CONTAINING PROTEIN"/>
    <property type="match status" value="1"/>
</dbReference>
<sequence length="215" mass="25062">MNFEQDDGDITENSDIEQYSITDSLELYRGRLDYESIPDVDELLLQEQLMDDTTFYDDDYDSVAELAEEISEWEAGIITGFPLSFFLRHTTAVATERVRKGASESDLAALRMRMPNDIETTTDCTICTEQFQQKEITELPCHHTYHSECILQWLELNASCPICRRSIRDRNNQPDQREERRQHDLYPDYENPGYLMGIEDMFNISFGSFGDYDSN</sequence>
<evidence type="ECO:0000256" key="2">
    <source>
        <dbReference type="ARBA" id="ARBA00022771"/>
    </source>
</evidence>
<reference evidence="6 7" key="1">
    <citation type="journal article" date="2016" name="Proc. Natl. Acad. Sci. U.S.A.">
        <title>Lipid metabolic changes in an early divergent fungus govern the establishment of a mutualistic symbiosis with endobacteria.</title>
        <authorList>
            <person name="Lastovetsky O.A."/>
            <person name="Gaspar M.L."/>
            <person name="Mondo S.J."/>
            <person name="LaButti K.M."/>
            <person name="Sandor L."/>
            <person name="Grigoriev I.V."/>
            <person name="Henry S.A."/>
            <person name="Pawlowska T.E."/>
        </authorList>
    </citation>
    <scope>NUCLEOTIDE SEQUENCE [LARGE SCALE GENOMIC DNA]</scope>
    <source>
        <strain evidence="6 7">ATCC 52813</strain>
    </source>
</reference>
<gene>
    <name evidence="6" type="ORF">RHIMIDRAFT_248055</name>
</gene>
<dbReference type="GO" id="GO:0006511">
    <property type="term" value="P:ubiquitin-dependent protein catabolic process"/>
    <property type="evidence" value="ECO:0007669"/>
    <property type="project" value="TreeGrafter"/>
</dbReference>
<dbReference type="EMBL" id="KZ303868">
    <property type="protein sequence ID" value="PHZ08032.1"/>
    <property type="molecule type" value="Genomic_DNA"/>
</dbReference>
<dbReference type="InterPro" id="IPR013083">
    <property type="entry name" value="Znf_RING/FYVE/PHD"/>
</dbReference>
<evidence type="ECO:0000256" key="3">
    <source>
        <dbReference type="ARBA" id="ARBA00022833"/>
    </source>
</evidence>
<dbReference type="PROSITE" id="PS50089">
    <property type="entry name" value="ZF_RING_2"/>
    <property type="match status" value="1"/>
</dbReference>
<dbReference type="RefSeq" id="XP_023461740.1">
    <property type="nucleotide sequence ID" value="XM_023610474.1"/>
</dbReference>
<dbReference type="Proteomes" id="UP000242254">
    <property type="component" value="Unassembled WGS sequence"/>
</dbReference>
<dbReference type="GO" id="GO:0008270">
    <property type="term" value="F:zinc ion binding"/>
    <property type="evidence" value="ECO:0007669"/>
    <property type="project" value="UniProtKB-KW"/>
</dbReference>
<dbReference type="InterPro" id="IPR051834">
    <property type="entry name" value="RING_finger_E3_ligase"/>
</dbReference>
<dbReference type="Pfam" id="PF13639">
    <property type="entry name" value="zf-RING_2"/>
    <property type="match status" value="1"/>
</dbReference>
<evidence type="ECO:0000256" key="1">
    <source>
        <dbReference type="ARBA" id="ARBA00022723"/>
    </source>
</evidence>
<name>A0A2G4SH01_RHIZD</name>
<dbReference type="AlphaFoldDB" id="A0A2G4SH01"/>
<dbReference type="PANTHER" id="PTHR45931">
    <property type="entry name" value="SI:CH211-59O9.10"/>
    <property type="match status" value="1"/>
</dbReference>
<accession>A0A2G4SH01</accession>